<dbReference type="PANTHER" id="PTHR12878:SF0">
    <property type="entry name" value="NADH DEHYDROGENASE [UBIQUINONE] 1 ALPHA SUBCOMPLEX SUBUNIT 2"/>
    <property type="match status" value="1"/>
</dbReference>
<keyword evidence="11" id="KW-0472">Membrane</keyword>
<dbReference type="SMART" id="SM00916">
    <property type="entry name" value="L51_S25_CI-B8"/>
    <property type="match status" value="1"/>
</dbReference>
<evidence type="ECO:0000313" key="16">
    <source>
        <dbReference type="Proteomes" id="UP000261520"/>
    </source>
</evidence>
<dbReference type="PANTHER" id="PTHR12878">
    <property type="entry name" value="NADH-UBIQUINONE OXIDOREDUCTASE B8 SUBUNIT"/>
    <property type="match status" value="1"/>
</dbReference>
<dbReference type="InterPro" id="IPR016464">
    <property type="entry name" value="NADH_Ub_cplx-1_asu_su-2"/>
</dbReference>
<evidence type="ECO:0000256" key="9">
    <source>
        <dbReference type="ARBA" id="ARBA00022982"/>
    </source>
</evidence>
<organism evidence="15 16">
    <name type="scientific">Periophthalmus magnuspinnatus</name>
    <dbReference type="NCBI Taxonomy" id="409849"/>
    <lineage>
        <taxon>Eukaryota</taxon>
        <taxon>Metazoa</taxon>
        <taxon>Chordata</taxon>
        <taxon>Craniata</taxon>
        <taxon>Vertebrata</taxon>
        <taxon>Euteleostomi</taxon>
        <taxon>Actinopterygii</taxon>
        <taxon>Neopterygii</taxon>
        <taxon>Teleostei</taxon>
        <taxon>Neoteleostei</taxon>
        <taxon>Acanthomorphata</taxon>
        <taxon>Gobiaria</taxon>
        <taxon>Gobiiformes</taxon>
        <taxon>Gobioidei</taxon>
        <taxon>Gobiidae</taxon>
        <taxon>Oxudercinae</taxon>
        <taxon>Periophthalmus</taxon>
    </lineage>
</organism>
<dbReference type="SUPFAM" id="SSF52833">
    <property type="entry name" value="Thioredoxin-like"/>
    <property type="match status" value="1"/>
</dbReference>
<feature type="domain" description="Ribosomal protein/NADH dehydrogenase" evidence="14">
    <location>
        <begin position="39"/>
        <end position="112"/>
    </location>
</feature>
<evidence type="ECO:0000256" key="11">
    <source>
        <dbReference type="ARBA" id="ARBA00023136"/>
    </source>
</evidence>
<reference evidence="15" key="2">
    <citation type="submission" date="2025-09" db="UniProtKB">
        <authorList>
            <consortium name="Ensembl"/>
        </authorList>
    </citation>
    <scope>IDENTIFICATION</scope>
</reference>
<evidence type="ECO:0000256" key="5">
    <source>
        <dbReference type="ARBA" id="ARBA00016394"/>
    </source>
</evidence>
<evidence type="ECO:0000259" key="14">
    <source>
        <dbReference type="SMART" id="SM00916"/>
    </source>
</evidence>
<keyword evidence="7" id="KW-0679">Respiratory chain</keyword>
<keyword evidence="10" id="KW-0496">Mitochondrion</keyword>
<dbReference type="InterPro" id="IPR036249">
    <property type="entry name" value="Thioredoxin-like_sf"/>
</dbReference>
<proteinExistence type="inferred from homology"/>
<evidence type="ECO:0000313" key="15">
    <source>
        <dbReference type="Ensembl" id="ENSPMGP00000017643.1"/>
    </source>
</evidence>
<evidence type="ECO:0000256" key="4">
    <source>
        <dbReference type="ARBA" id="ARBA00011533"/>
    </source>
</evidence>
<evidence type="ECO:0000256" key="1">
    <source>
        <dbReference type="ARBA" id="ARBA00003195"/>
    </source>
</evidence>
<dbReference type="Proteomes" id="UP000261520">
    <property type="component" value="Unplaced"/>
</dbReference>
<dbReference type="Ensembl" id="ENSPMGT00000018826.1">
    <property type="protein sequence ID" value="ENSPMGP00000017643.1"/>
    <property type="gene ID" value="ENSPMGG00000014428.1"/>
</dbReference>
<sequence length="112" mass="12388">MYLATFLPPFRTNMAASVVRTLGSSLAKNLREVRLHLSQSCAGSQGAREFVEQHYVTLKRSNPDFPILIRECSGVRATLWARYAHGRECSVSVENMSCDEVASALNGLAQNK</sequence>
<evidence type="ECO:0000256" key="2">
    <source>
        <dbReference type="ARBA" id="ARBA00004443"/>
    </source>
</evidence>
<evidence type="ECO:0000256" key="7">
    <source>
        <dbReference type="ARBA" id="ARBA00022660"/>
    </source>
</evidence>
<keyword evidence="9" id="KW-0249">Electron transport</keyword>
<evidence type="ECO:0000256" key="13">
    <source>
        <dbReference type="ARBA" id="ARBA00032513"/>
    </source>
</evidence>
<dbReference type="STRING" id="409849.ENSPMGP00000017643"/>
<dbReference type="Pfam" id="PF05047">
    <property type="entry name" value="L51_S25_CI-B8"/>
    <property type="match status" value="1"/>
</dbReference>
<keyword evidence="8" id="KW-0999">Mitochondrion inner membrane</keyword>
<evidence type="ECO:0000256" key="8">
    <source>
        <dbReference type="ARBA" id="ARBA00022792"/>
    </source>
</evidence>
<dbReference type="AlphaFoldDB" id="A0A3B4AKI4"/>
<comment type="similarity">
    <text evidence="3">Belongs to the complex I NDUFA2 subunit family.</text>
</comment>
<dbReference type="InterPro" id="IPR007741">
    <property type="entry name" value="Ribosomal_mL43/mS25/NADH_DH"/>
</dbReference>
<keyword evidence="6" id="KW-0813">Transport</keyword>
<reference evidence="15" key="1">
    <citation type="submission" date="2025-08" db="UniProtKB">
        <authorList>
            <consortium name="Ensembl"/>
        </authorList>
    </citation>
    <scope>IDENTIFICATION</scope>
</reference>
<keyword evidence="16" id="KW-1185">Reference proteome</keyword>
<protein>
    <recommendedName>
        <fullName evidence="5">NADH dehydrogenase [ubiquinone] 1 alpha subcomplex subunit 2</fullName>
    </recommendedName>
    <alternativeName>
        <fullName evidence="12">Complex I-B8</fullName>
    </alternativeName>
    <alternativeName>
        <fullName evidence="13">NADH-ubiquinone oxidoreductase B8 subunit</fullName>
    </alternativeName>
</protein>
<comment type="subunit">
    <text evidence="4">Complex I is composed of 45 different subunits.</text>
</comment>
<name>A0A3B4AKI4_9GOBI</name>
<evidence type="ECO:0000256" key="10">
    <source>
        <dbReference type="ARBA" id="ARBA00023128"/>
    </source>
</evidence>
<comment type="subcellular location">
    <subcellularLocation>
        <location evidence="2">Mitochondrion inner membrane</location>
        <topology evidence="2">Peripheral membrane protein</topology>
        <orientation evidence="2">Matrix side</orientation>
    </subcellularLocation>
</comment>
<evidence type="ECO:0000256" key="12">
    <source>
        <dbReference type="ARBA" id="ARBA00031441"/>
    </source>
</evidence>
<accession>A0A3B4AKI4</accession>
<comment type="function">
    <text evidence="1">Accessory subunit of the mitochondrial membrane respiratory chain NADH dehydrogenase (Complex I), that is believed not to be involved in catalysis. Complex I functions in the transfer of electrons from NADH to the respiratory chain. The immediate electron acceptor for the enzyme is believed to be ubiquinone.</text>
</comment>
<evidence type="ECO:0000256" key="6">
    <source>
        <dbReference type="ARBA" id="ARBA00022448"/>
    </source>
</evidence>
<dbReference type="GO" id="GO:0005743">
    <property type="term" value="C:mitochondrial inner membrane"/>
    <property type="evidence" value="ECO:0007669"/>
    <property type="project" value="UniProtKB-SubCell"/>
</dbReference>
<dbReference type="Gene3D" id="3.40.30.10">
    <property type="entry name" value="Glutaredoxin"/>
    <property type="match status" value="1"/>
</dbReference>
<evidence type="ECO:0000256" key="3">
    <source>
        <dbReference type="ARBA" id="ARBA00008939"/>
    </source>
</evidence>